<feature type="chain" id="PRO_5019556007" description="Nitroreductase domain-containing protein" evidence="1">
    <location>
        <begin position="20"/>
        <end position="433"/>
    </location>
</feature>
<organism evidence="2 3">
    <name type="scientific">Gymnopilus dilepis</name>
    <dbReference type="NCBI Taxonomy" id="231916"/>
    <lineage>
        <taxon>Eukaryota</taxon>
        <taxon>Fungi</taxon>
        <taxon>Dikarya</taxon>
        <taxon>Basidiomycota</taxon>
        <taxon>Agaricomycotina</taxon>
        <taxon>Agaricomycetes</taxon>
        <taxon>Agaricomycetidae</taxon>
        <taxon>Agaricales</taxon>
        <taxon>Agaricineae</taxon>
        <taxon>Hymenogastraceae</taxon>
        <taxon>Gymnopilus</taxon>
    </lineage>
</organism>
<reference evidence="2 3" key="1">
    <citation type="journal article" date="2018" name="Evol. Lett.">
        <title>Horizontal gene cluster transfer increased hallucinogenic mushroom diversity.</title>
        <authorList>
            <person name="Reynolds H.T."/>
            <person name="Vijayakumar V."/>
            <person name="Gluck-Thaler E."/>
            <person name="Korotkin H.B."/>
            <person name="Matheny P.B."/>
            <person name="Slot J.C."/>
        </authorList>
    </citation>
    <scope>NUCLEOTIDE SEQUENCE [LARGE SCALE GENOMIC DNA]</scope>
    <source>
        <strain evidence="2 3">SRW20</strain>
    </source>
</reference>
<accession>A0A409WBP6</accession>
<sequence length="433" mass="48344">MRWWLSVLQSTLLITEISPFLQDETEPRSNYEIYYKHLACKGRGSPLWITQPSQSLSIEYQRTGARIGDVGVITSQGDLLFFFNICLPADHPINSNNVPLNFEPMLLKERNDLNVVPVFGPESHLSSASIKKSKPTSACNISSGLTFESSAAEGAILTMPVGSRSEDAIPRLKLQKYAAKHAAEWYRYIIDERGYEVGNGDVRLVTGHDKTSAWGMATFSGSSNQLYLSFQSEVTDRSDPVYNWEYSGMAEVRNGPDPNDVAELRKGDPSLEHAVFNNQCLFLRTINVKLRDDIWNGLSSALLVDFTAYEDSHLWNDRQLEGTGSANHNTGSSDSGSRAAGQNYRTLAVIRDNTPFSRISSSVAVSCLQPALVSECLLVHNFQADLFAFMCMLERTSGRFIERYAFGGMLYAAFNNSEKNYRPSHYLLVTEFS</sequence>
<proteinExistence type="predicted"/>
<dbReference type="InParanoid" id="A0A409WBP6"/>
<dbReference type="Proteomes" id="UP000284706">
    <property type="component" value="Unassembled WGS sequence"/>
</dbReference>
<evidence type="ECO:0008006" key="4">
    <source>
        <dbReference type="Google" id="ProtNLM"/>
    </source>
</evidence>
<evidence type="ECO:0000256" key="1">
    <source>
        <dbReference type="SAM" id="SignalP"/>
    </source>
</evidence>
<feature type="signal peptide" evidence="1">
    <location>
        <begin position="1"/>
        <end position="19"/>
    </location>
</feature>
<keyword evidence="1" id="KW-0732">Signal</keyword>
<comment type="caution">
    <text evidence="2">The sequence shown here is derived from an EMBL/GenBank/DDBJ whole genome shotgun (WGS) entry which is preliminary data.</text>
</comment>
<gene>
    <name evidence="2" type="ORF">CVT26_000155</name>
</gene>
<name>A0A409WBP6_9AGAR</name>
<keyword evidence="3" id="KW-1185">Reference proteome</keyword>
<evidence type="ECO:0000313" key="2">
    <source>
        <dbReference type="EMBL" id="PPQ75890.1"/>
    </source>
</evidence>
<dbReference type="AlphaFoldDB" id="A0A409WBP6"/>
<evidence type="ECO:0000313" key="3">
    <source>
        <dbReference type="Proteomes" id="UP000284706"/>
    </source>
</evidence>
<dbReference type="OrthoDB" id="2662290at2759"/>
<protein>
    <recommendedName>
        <fullName evidence="4">Nitroreductase domain-containing protein</fullName>
    </recommendedName>
</protein>
<dbReference type="EMBL" id="NHYE01005218">
    <property type="protein sequence ID" value="PPQ75890.1"/>
    <property type="molecule type" value="Genomic_DNA"/>
</dbReference>